<dbReference type="InterPro" id="IPR053931">
    <property type="entry name" value="RapZ_C"/>
</dbReference>
<gene>
    <name evidence="2" type="ORF">CEP50_17200</name>
</gene>
<dbReference type="InParanoid" id="A0A2T0GSQ7"/>
<name>A0A2T0GSQ7_ACTMO</name>
<dbReference type="PANTHER" id="PTHR30448">
    <property type="entry name" value="RNASE ADAPTER PROTEIN RAPZ"/>
    <property type="match status" value="1"/>
</dbReference>
<reference evidence="2 3" key="1">
    <citation type="submission" date="2018-03" db="EMBL/GenBank/DDBJ databases">
        <title>Actinopolyspora mortivallis from Sahara, screening for active biomolecules.</title>
        <authorList>
            <person name="Selama O."/>
            <person name="Wellington E.M.H."/>
            <person name="Hacene H."/>
        </authorList>
    </citation>
    <scope>NUCLEOTIDE SEQUENCE [LARGE SCALE GENOMIC DNA]</scope>
    <source>
        <strain evidence="2 3">M5A</strain>
    </source>
</reference>
<dbReference type="Pfam" id="PF22740">
    <property type="entry name" value="PapZ_C"/>
    <property type="match status" value="1"/>
</dbReference>
<feature type="domain" description="RapZ C-terminal" evidence="1">
    <location>
        <begin position="2"/>
        <end position="114"/>
    </location>
</feature>
<evidence type="ECO:0000313" key="2">
    <source>
        <dbReference type="EMBL" id="PRW62127.1"/>
    </source>
</evidence>
<proteinExistence type="predicted"/>
<evidence type="ECO:0000313" key="3">
    <source>
        <dbReference type="Proteomes" id="UP000239352"/>
    </source>
</evidence>
<dbReference type="AlphaFoldDB" id="A0A2T0GSQ7"/>
<dbReference type="Proteomes" id="UP000239352">
    <property type="component" value="Unassembled WGS sequence"/>
</dbReference>
<dbReference type="PANTHER" id="PTHR30448:SF0">
    <property type="entry name" value="RNASE ADAPTER PROTEIN RAPZ"/>
    <property type="match status" value="1"/>
</dbReference>
<organism evidence="2 3">
    <name type="scientific">Actinopolyspora mortivallis</name>
    <dbReference type="NCBI Taxonomy" id="33906"/>
    <lineage>
        <taxon>Bacteria</taxon>
        <taxon>Bacillati</taxon>
        <taxon>Actinomycetota</taxon>
        <taxon>Actinomycetes</taxon>
        <taxon>Actinopolysporales</taxon>
        <taxon>Actinopolysporaceae</taxon>
        <taxon>Actinopolyspora</taxon>
    </lineage>
</organism>
<accession>A0A2T0GSQ7</accession>
<dbReference type="GO" id="GO:0005524">
    <property type="term" value="F:ATP binding"/>
    <property type="evidence" value="ECO:0007669"/>
    <property type="project" value="InterPro"/>
</dbReference>
<evidence type="ECO:0000259" key="1">
    <source>
        <dbReference type="Pfam" id="PF22740"/>
    </source>
</evidence>
<dbReference type="RefSeq" id="WP_106114966.1">
    <property type="nucleotide sequence ID" value="NZ_PVSR01000041.1"/>
</dbReference>
<comment type="caution">
    <text evidence="2">The sequence shown here is derived from an EMBL/GenBank/DDBJ whole genome shotgun (WGS) entry which is preliminary data.</text>
</comment>
<protein>
    <submittedName>
        <fullName evidence="2">ATPase</fullName>
    </submittedName>
</protein>
<keyword evidence="3" id="KW-1185">Reference proteome</keyword>
<sequence>MITITSFGYLHATPPRGHVIDLRERMKDPAAAAVRIDGRPLRELTAEHPAVARYVLAHPEAPAIRAEIVAAARAHGAVAVGCAGGRHRSAALAAAAAEDLRRAGHRVRLEHRDITKPVIRH</sequence>
<dbReference type="InterPro" id="IPR005337">
    <property type="entry name" value="RapZ-like"/>
</dbReference>
<dbReference type="EMBL" id="PVSR01000041">
    <property type="protein sequence ID" value="PRW62127.1"/>
    <property type="molecule type" value="Genomic_DNA"/>
</dbReference>